<dbReference type="GO" id="GO:0008360">
    <property type="term" value="P:regulation of cell shape"/>
    <property type="evidence" value="ECO:0007669"/>
    <property type="project" value="UniProtKB-UniRule"/>
</dbReference>
<keyword evidence="7 9" id="KW-0573">Peptidoglycan synthesis</keyword>
<evidence type="ECO:0000256" key="5">
    <source>
        <dbReference type="ARBA" id="ARBA00022801"/>
    </source>
</evidence>
<keyword evidence="5" id="KW-0378">Hydrolase</keyword>
<keyword evidence="6 9" id="KW-0133">Cell shape</keyword>
<evidence type="ECO:0000259" key="10">
    <source>
        <dbReference type="PROSITE" id="PS52029"/>
    </source>
</evidence>
<dbReference type="UniPathway" id="UPA00219"/>
<keyword evidence="8 9" id="KW-0961">Cell wall biogenesis/degradation</keyword>
<sequence length="211" mass="22719">MVPPADRLSRRLFVLGLPLLAAGCVTNNDGFGAGWGTYGAVNDGGVLIPAADNFDASLQRTEVAWRGPQKPGSIVVNIPERRLYLIQPGGRAYRYAVGVGRSEALNFRGTAVIGRKEKWPHWTPTANMIASIPRYRAYAGGLPGGIENPLGARALYLYRDGHDTYFRLHGTNEPDSIGGAVSSGCVRLLNQDIIDLYNRVPVGTTVTVIQG</sequence>
<dbReference type="KEGG" id="ptaw:DW352_22280"/>
<dbReference type="PANTHER" id="PTHR30582">
    <property type="entry name" value="L,D-TRANSPEPTIDASE"/>
    <property type="match status" value="1"/>
</dbReference>
<feature type="active site" description="Proton donor/acceptor" evidence="9">
    <location>
        <position position="169"/>
    </location>
</feature>
<evidence type="ECO:0000256" key="9">
    <source>
        <dbReference type="PROSITE-ProRule" id="PRU01373"/>
    </source>
</evidence>
<dbReference type="InterPro" id="IPR050979">
    <property type="entry name" value="LD-transpeptidase"/>
</dbReference>
<evidence type="ECO:0000256" key="1">
    <source>
        <dbReference type="ARBA" id="ARBA00004752"/>
    </source>
</evidence>
<dbReference type="Pfam" id="PF03734">
    <property type="entry name" value="YkuD"/>
    <property type="match status" value="1"/>
</dbReference>
<dbReference type="GO" id="GO:0071972">
    <property type="term" value="F:peptidoglycan L,D-transpeptidase activity"/>
    <property type="evidence" value="ECO:0007669"/>
    <property type="project" value="TreeGrafter"/>
</dbReference>
<keyword evidence="3" id="KW-0328">Glycosyltransferase</keyword>
<keyword evidence="4" id="KW-0808">Transferase</keyword>
<dbReference type="GO" id="GO:0018104">
    <property type="term" value="P:peptidoglycan-protein cross-linking"/>
    <property type="evidence" value="ECO:0007669"/>
    <property type="project" value="TreeGrafter"/>
</dbReference>
<proteinExistence type="inferred from homology"/>
<protein>
    <submittedName>
        <fullName evidence="11">L,D-transpeptidase</fullName>
    </submittedName>
</protein>
<organism evidence="11 12">
    <name type="scientific">Pseudolabrys taiwanensis</name>
    <dbReference type="NCBI Taxonomy" id="331696"/>
    <lineage>
        <taxon>Bacteria</taxon>
        <taxon>Pseudomonadati</taxon>
        <taxon>Pseudomonadota</taxon>
        <taxon>Alphaproteobacteria</taxon>
        <taxon>Hyphomicrobiales</taxon>
        <taxon>Xanthobacteraceae</taxon>
        <taxon>Pseudolabrys</taxon>
    </lineage>
</organism>
<dbReference type="GO" id="GO:0016757">
    <property type="term" value="F:glycosyltransferase activity"/>
    <property type="evidence" value="ECO:0007669"/>
    <property type="project" value="UniProtKB-KW"/>
</dbReference>
<dbReference type="InterPro" id="IPR038063">
    <property type="entry name" value="Transpep_catalytic_dom"/>
</dbReference>
<dbReference type="EMBL" id="CP031417">
    <property type="protein sequence ID" value="AXK83010.1"/>
    <property type="molecule type" value="Genomic_DNA"/>
</dbReference>
<evidence type="ECO:0000256" key="8">
    <source>
        <dbReference type="ARBA" id="ARBA00023316"/>
    </source>
</evidence>
<evidence type="ECO:0000313" key="11">
    <source>
        <dbReference type="EMBL" id="AXK83010.1"/>
    </source>
</evidence>
<comment type="similarity">
    <text evidence="2">Belongs to the YkuD family.</text>
</comment>
<keyword evidence="12" id="KW-1185">Reference proteome</keyword>
<dbReference type="RefSeq" id="WP_115693389.1">
    <property type="nucleotide sequence ID" value="NZ_CP031417.1"/>
</dbReference>
<comment type="pathway">
    <text evidence="1 9">Cell wall biogenesis; peptidoglycan biosynthesis.</text>
</comment>
<dbReference type="GO" id="GO:0005576">
    <property type="term" value="C:extracellular region"/>
    <property type="evidence" value="ECO:0007669"/>
    <property type="project" value="TreeGrafter"/>
</dbReference>
<dbReference type="GO" id="GO:0071555">
    <property type="term" value="P:cell wall organization"/>
    <property type="evidence" value="ECO:0007669"/>
    <property type="project" value="UniProtKB-UniRule"/>
</dbReference>
<dbReference type="PROSITE" id="PS51257">
    <property type="entry name" value="PROKAR_LIPOPROTEIN"/>
    <property type="match status" value="1"/>
</dbReference>
<dbReference type="Proteomes" id="UP000254889">
    <property type="component" value="Chromosome"/>
</dbReference>
<evidence type="ECO:0000256" key="6">
    <source>
        <dbReference type="ARBA" id="ARBA00022960"/>
    </source>
</evidence>
<dbReference type="FunFam" id="2.40.440.10:FF:000002">
    <property type="entry name" value="L,D-transpeptidase ErfK/SrfK"/>
    <property type="match status" value="1"/>
</dbReference>
<evidence type="ECO:0000256" key="2">
    <source>
        <dbReference type="ARBA" id="ARBA00005992"/>
    </source>
</evidence>
<dbReference type="AlphaFoldDB" id="A0A346A1G3"/>
<dbReference type="PROSITE" id="PS52029">
    <property type="entry name" value="LD_TPASE"/>
    <property type="match status" value="1"/>
</dbReference>
<feature type="active site" description="Nucleophile" evidence="9">
    <location>
        <position position="185"/>
    </location>
</feature>
<evidence type="ECO:0000313" key="12">
    <source>
        <dbReference type="Proteomes" id="UP000254889"/>
    </source>
</evidence>
<dbReference type="OrthoDB" id="8478453at2"/>
<dbReference type="Gene3D" id="2.40.440.10">
    <property type="entry name" value="L,D-transpeptidase catalytic domain-like"/>
    <property type="match status" value="1"/>
</dbReference>
<dbReference type="PANTHER" id="PTHR30582:SF24">
    <property type="entry name" value="L,D-TRANSPEPTIDASE ERFK_SRFK-RELATED"/>
    <property type="match status" value="1"/>
</dbReference>
<gene>
    <name evidence="11" type="ORF">DW352_22280</name>
</gene>
<name>A0A346A1G3_9HYPH</name>
<reference evidence="11 12" key="1">
    <citation type="submission" date="2018-07" db="EMBL/GenBank/DDBJ databases">
        <authorList>
            <person name="Quirk P.G."/>
            <person name="Krulwich T.A."/>
        </authorList>
    </citation>
    <scope>NUCLEOTIDE SEQUENCE [LARGE SCALE GENOMIC DNA]</scope>
    <source>
        <strain evidence="11 12">CC-BB4</strain>
    </source>
</reference>
<feature type="domain" description="L,D-TPase catalytic" evidence="10">
    <location>
        <begin position="72"/>
        <end position="209"/>
    </location>
</feature>
<dbReference type="CDD" id="cd16913">
    <property type="entry name" value="YkuD_like"/>
    <property type="match status" value="1"/>
</dbReference>
<evidence type="ECO:0000256" key="4">
    <source>
        <dbReference type="ARBA" id="ARBA00022679"/>
    </source>
</evidence>
<dbReference type="InterPro" id="IPR005490">
    <property type="entry name" value="LD_TPept_cat_dom"/>
</dbReference>
<evidence type="ECO:0000256" key="7">
    <source>
        <dbReference type="ARBA" id="ARBA00022984"/>
    </source>
</evidence>
<evidence type="ECO:0000256" key="3">
    <source>
        <dbReference type="ARBA" id="ARBA00022676"/>
    </source>
</evidence>
<dbReference type="SUPFAM" id="SSF141523">
    <property type="entry name" value="L,D-transpeptidase catalytic domain-like"/>
    <property type="match status" value="1"/>
</dbReference>
<accession>A0A346A1G3</accession>